<keyword evidence="7" id="KW-0408">Iron</keyword>
<feature type="domain" description="2Fe-2S ferredoxin-type" evidence="10">
    <location>
        <begin position="2"/>
        <end position="104"/>
    </location>
</feature>
<dbReference type="InterPro" id="IPR001055">
    <property type="entry name" value="Adrenodoxin-like"/>
</dbReference>
<dbReference type="PANTHER" id="PTHR23426">
    <property type="entry name" value="FERREDOXIN/ADRENODOXIN"/>
    <property type="match status" value="1"/>
</dbReference>
<dbReference type="Proteomes" id="UP000214610">
    <property type="component" value="Unassembled WGS sequence"/>
</dbReference>
<evidence type="ECO:0000313" key="12">
    <source>
        <dbReference type="Proteomes" id="UP000214610"/>
    </source>
</evidence>
<dbReference type="PROSITE" id="PS51085">
    <property type="entry name" value="2FE2S_FER_2"/>
    <property type="match status" value="1"/>
</dbReference>
<keyword evidence="12" id="KW-1185">Reference proteome</keyword>
<dbReference type="RefSeq" id="WP_066590569.1">
    <property type="nucleotide sequence ID" value="NZ_CAJTBZ010000001.1"/>
</dbReference>
<dbReference type="PROSITE" id="PS00814">
    <property type="entry name" value="ADX"/>
    <property type="match status" value="1"/>
</dbReference>
<evidence type="ECO:0000256" key="8">
    <source>
        <dbReference type="ARBA" id="ARBA00023014"/>
    </source>
</evidence>
<dbReference type="InterPro" id="IPR012675">
    <property type="entry name" value="Beta-grasp_dom_sf"/>
</dbReference>
<evidence type="ECO:0000256" key="3">
    <source>
        <dbReference type="ARBA" id="ARBA00022448"/>
    </source>
</evidence>
<evidence type="ECO:0000256" key="6">
    <source>
        <dbReference type="ARBA" id="ARBA00022982"/>
    </source>
</evidence>
<dbReference type="SUPFAM" id="SSF54292">
    <property type="entry name" value="2Fe-2S ferredoxin-like"/>
    <property type="match status" value="1"/>
</dbReference>
<comment type="caution">
    <text evidence="11">The sequence shown here is derived from an EMBL/GenBank/DDBJ whole genome shotgun (WGS) entry which is preliminary data.</text>
</comment>
<accession>A0A227KQF4</accession>
<protein>
    <recommendedName>
        <fullName evidence="2">2Fe-2S ferredoxin</fullName>
    </recommendedName>
</protein>
<sequence>MPKITVLPHETICPNGKEFEVPAGTNLARALLDNGVPIEHACELSCACTTCHCYIDKGFDTLASAEDDEEDLLDQAWGLKSNSRLSCQTTVGDEDITVEIPKYSRNHAREAF</sequence>
<keyword evidence="3" id="KW-0813">Transport</keyword>
<gene>
    <name evidence="11" type="ORF">ADH67_00240</name>
</gene>
<dbReference type="GeneID" id="78362951"/>
<organism evidence="11 12">
    <name type="scientific">Turicimonas muris</name>
    <dbReference type="NCBI Taxonomy" id="1796652"/>
    <lineage>
        <taxon>Bacteria</taxon>
        <taxon>Pseudomonadati</taxon>
        <taxon>Pseudomonadota</taxon>
        <taxon>Betaproteobacteria</taxon>
        <taxon>Burkholderiales</taxon>
        <taxon>Sutterellaceae</taxon>
        <taxon>Turicimonas</taxon>
    </lineage>
</organism>
<dbReference type="NCBIfam" id="TIGR02007">
    <property type="entry name" value="fdx_isc"/>
    <property type="match status" value="1"/>
</dbReference>
<name>A0A227KQF4_9BURK</name>
<dbReference type="PRINTS" id="PR00355">
    <property type="entry name" value="ADRENODOXIN"/>
</dbReference>
<dbReference type="InterPro" id="IPR001041">
    <property type="entry name" value="2Fe-2S_ferredoxin-type"/>
</dbReference>
<evidence type="ECO:0000256" key="4">
    <source>
        <dbReference type="ARBA" id="ARBA00022714"/>
    </source>
</evidence>
<keyword evidence="6" id="KW-0249">Electron transport</keyword>
<dbReference type="GO" id="GO:0009055">
    <property type="term" value="F:electron transfer activity"/>
    <property type="evidence" value="ECO:0007669"/>
    <property type="project" value="InterPro"/>
</dbReference>
<dbReference type="GO" id="GO:0051537">
    <property type="term" value="F:2 iron, 2 sulfur cluster binding"/>
    <property type="evidence" value="ECO:0007669"/>
    <property type="project" value="UniProtKB-KW"/>
</dbReference>
<keyword evidence="4" id="KW-0001">2Fe-2S</keyword>
<evidence type="ECO:0000256" key="5">
    <source>
        <dbReference type="ARBA" id="ARBA00022723"/>
    </source>
</evidence>
<evidence type="ECO:0000256" key="1">
    <source>
        <dbReference type="ARBA" id="ARBA00010914"/>
    </source>
</evidence>
<evidence type="ECO:0000259" key="10">
    <source>
        <dbReference type="PROSITE" id="PS51085"/>
    </source>
</evidence>
<dbReference type="Gene3D" id="3.10.20.30">
    <property type="match status" value="1"/>
</dbReference>
<dbReference type="PANTHER" id="PTHR23426:SF65">
    <property type="entry name" value="FERREDOXIN-2, MITOCHONDRIAL"/>
    <property type="match status" value="1"/>
</dbReference>
<keyword evidence="5" id="KW-0479">Metal-binding</keyword>
<dbReference type="GO" id="GO:0046872">
    <property type="term" value="F:metal ion binding"/>
    <property type="evidence" value="ECO:0007669"/>
    <property type="project" value="UniProtKB-KW"/>
</dbReference>
<dbReference type="InterPro" id="IPR036010">
    <property type="entry name" value="2Fe-2S_ferredoxin-like_sf"/>
</dbReference>
<comment type="similarity">
    <text evidence="1">Belongs to the adrenodoxin/putidaredoxin family.</text>
</comment>
<dbReference type="GO" id="GO:0140647">
    <property type="term" value="P:P450-containing electron transport chain"/>
    <property type="evidence" value="ECO:0007669"/>
    <property type="project" value="InterPro"/>
</dbReference>
<comment type="cofactor">
    <cofactor evidence="9">
        <name>[2Fe-2S] cluster</name>
        <dbReference type="ChEBI" id="CHEBI:190135"/>
    </cofactor>
</comment>
<reference evidence="12" key="1">
    <citation type="submission" date="2017-05" db="EMBL/GenBank/DDBJ databases">
        <title>Improved OligoMM genomes.</title>
        <authorList>
            <person name="Garzetti D."/>
        </authorList>
    </citation>
    <scope>NUCLEOTIDE SEQUENCE [LARGE SCALE GENOMIC DNA]</scope>
    <source>
        <strain evidence="12">YL45</strain>
    </source>
</reference>
<dbReference type="InterPro" id="IPR018298">
    <property type="entry name" value="Adrenodoxin_Fe-S_BS"/>
</dbReference>
<dbReference type="EMBL" id="NHMP01000001">
    <property type="protein sequence ID" value="OXE50773.1"/>
    <property type="molecule type" value="Genomic_DNA"/>
</dbReference>
<evidence type="ECO:0000313" key="11">
    <source>
        <dbReference type="EMBL" id="OXE50773.1"/>
    </source>
</evidence>
<evidence type="ECO:0000256" key="9">
    <source>
        <dbReference type="ARBA" id="ARBA00034078"/>
    </source>
</evidence>
<keyword evidence="8" id="KW-0411">Iron-sulfur</keyword>
<dbReference type="GO" id="GO:0005829">
    <property type="term" value="C:cytosol"/>
    <property type="evidence" value="ECO:0007669"/>
    <property type="project" value="TreeGrafter"/>
</dbReference>
<dbReference type="CDD" id="cd00207">
    <property type="entry name" value="fer2"/>
    <property type="match status" value="1"/>
</dbReference>
<evidence type="ECO:0000256" key="2">
    <source>
        <dbReference type="ARBA" id="ARBA00019395"/>
    </source>
</evidence>
<proteinExistence type="inferred from homology"/>
<dbReference type="InterPro" id="IPR011536">
    <property type="entry name" value="Fdx_isc"/>
</dbReference>
<dbReference type="AlphaFoldDB" id="A0A227KQF4"/>
<evidence type="ECO:0000256" key="7">
    <source>
        <dbReference type="ARBA" id="ARBA00023004"/>
    </source>
</evidence>
<dbReference type="Pfam" id="PF00111">
    <property type="entry name" value="Fer2"/>
    <property type="match status" value="1"/>
</dbReference>